<reference evidence="1 2" key="1">
    <citation type="submission" date="2024-05" db="EMBL/GenBank/DDBJ databases">
        <title>Human gut microbiome strain richness.</title>
        <authorList>
            <person name="Chen-Liaw A."/>
        </authorList>
    </citation>
    <scope>NUCLEOTIDE SEQUENCE [LARGE SCALE GENOMIC DNA]</scope>
    <source>
        <strain evidence="1 2">1001271st1_B1_1001271B_150615</strain>
    </source>
</reference>
<dbReference type="EMBL" id="JBDQBE010000021">
    <property type="protein sequence ID" value="MEO4939503.1"/>
    <property type="molecule type" value="Genomic_DNA"/>
</dbReference>
<dbReference type="Proteomes" id="UP001491715">
    <property type="component" value="Unassembled WGS sequence"/>
</dbReference>
<comment type="caution">
    <text evidence="1">The sequence shown here is derived from an EMBL/GenBank/DDBJ whole genome shotgun (WGS) entry which is preliminary data.</text>
</comment>
<sequence length="282" mass="32681">MPIDNFTTDKYVGQEEELLEYVTVIADKFHPDMEIQEDGSSVLLPSQSPYQFMQRYNAGKLNVFFNYDNYMRNDNIDSIQAIIKALGIDSDKFWYLLLFISDYVSGKALNTWKFNDTSKGEITKFIEMVKLNEADFNDAIGFSHKLPMTLSLQVKGKRLIIDNPNTISFMAAFCEEVLAEVSEHGLFNQARFEPNGYNTSDSVQIWLFTQMLLYFFEAYPQFDNQRGKSGDTPKSKLLFISKLVYFTKLTRNEAYNDNDDNIKKIIKQYKDTKINTINPIYG</sequence>
<protein>
    <submittedName>
        <fullName evidence="1">Uncharacterized protein</fullName>
    </submittedName>
</protein>
<proteinExistence type="predicted"/>
<gene>
    <name evidence="1" type="ORF">ABHZ06_16825</name>
</gene>
<keyword evidence="2" id="KW-1185">Reference proteome</keyword>
<name>A0ABV0HZU1_9BACE</name>
<evidence type="ECO:0000313" key="2">
    <source>
        <dbReference type="Proteomes" id="UP001491715"/>
    </source>
</evidence>
<dbReference type="RefSeq" id="WP_009037605.1">
    <property type="nucleotide sequence ID" value="NZ_CP084680.1"/>
</dbReference>
<accession>A0ABV0HZU1</accession>
<organism evidence="1 2">
    <name type="scientific">Bacteroides humanifaecis</name>
    <dbReference type="NCBI Taxonomy" id="2792859"/>
    <lineage>
        <taxon>Bacteria</taxon>
        <taxon>Pseudomonadati</taxon>
        <taxon>Bacteroidota</taxon>
        <taxon>Bacteroidia</taxon>
        <taxon>Bacteroidales</taxon>
        <taxon>Bacteroidaceae</taxon>
        <taxon>Bacteroides</taxon>
    </lineage>
</organism>
<evidence type="ECO:0000313" key="1">
    <source>
        <dbReference type="EMBL" id="MEO4939503.1"/>
    </source>
</evidence>